<dbReference type="EMBL" id="AP014809">
    <property type="protein sequence ID" value="BAU93420.1"/>
    <property type="molecule type" value="Genomic_DNA"/>
</dbReference>
<evidence type="ECO:0000313" key="3">
    <source>
        <dbReference type="Proteomes" id="UP000218288"/>
    </source>
</evidence>
<protein>
    <submittedName>
        <fullName evidence="2">Uncharacterized protein</fullName>
    </submittedName>
</protein>
<evidence type="ECO:0000313" key="2">
    <source>
        <dbReference type="EMBL" id="BAU93420.1"/>
    </source>
</evidence>
<organism evidence="2 3">
    <name type="scientific">Methylorubrum populi</name>
    <dbReference type="NCBI Taxonomy" id="223967"/>
    <lineage>
        <taxon>Bacteria</taxon>
        <taxon>Pseudomonadati</taxon>
        <taxon>Pseudomonadota</taxon>
        <taxon>Alphaproteobacteria</taxon>
        <taxon>Hyphomicrobiales</taxon>
        <taxon>Methylobacteriaceae</taxon>
        <taxon>Methylorubrum</taxon>
    </lineage>
</organism>
<gene>
    <name evidence="2" type="ORF">MPPM_4815</name>
</gene>
<accession>A0A160PMZ4</accession>
<dbReference type="Proteomes" id="UP000218288">
    <property type="component" value="Chromosome"/>
</dbReference>
<name>A0A160PMZ4_9HYPH</name>
<sequence>MTTAADLAFPRVGALVDLAERRSGSRMNAYDDVGRKIGATASWVRKFLGRQPIRLDADTFLNIHAAYRAECDRLEAQAELEWARFRALGEGDDAMAYEADRSLDGPTGGRSSHGKEAAALVAPLVDQGAK</sequence>
<reference evidence="2 3" key="1">
    <citation type="journal article" date="2016" name="Genome Announc.">
        <title>Complete Genome Sequence of Methylobacterium populi P-1M, Isolated from Pink-Pigmented Household Biofilm.</title>
        <authorList>
            <person name="Morohoshi T."/>
            <person name="Ikeda T."/>
        </authorList>
    </citation>
    <scope>NUCLEOTIDE SEQUENCE [LARGE SCALE GENOMIC DNA]</scope>
    <source>
        <strain evidence="2 3">P-1M</strain>
    </source>
</reference>
<feature type="region of interest" description="Disordered" evidence="1">
    <location>
        <begin position="97"/>
        <end position="130"/>
    </location>
</feature>
<dbReference type="AlphaFoldDB" id="A0A160PMZ4"/>
<evidence type="ECO:0000256" key="1">
    <source>
        <dbReference type="SAM" id="MobiDB-lite"/>
    </source>
</evidence>
<proteinExistence type="predicted"/>